<dbReference type="GO" id="GO:0008643">
    <property type="term" value="P:carbohydrate transport"/>
    <property type="evidence" value="ECO:0007669"/>
    <property type="project" value="InterPro"/>
</dbReference>
<dbReference type="Pfam" id="PF13347">
    <property type="entry name" value="MFS_2"/>
    <property type="match status" value="1"/>
</dbReference>
<feature type="transmembrane region" description="Helical" evidence="2">
    <location>
        <begin position="154"/>
        <end position="177"/>
    </location>
</feature>
<feature type="transmembrane region" description="Helical" evidence="2">
    <location>
        <begin position="409"/>
        <end position="431"/>
    </location>
</feature>
<dbReference type="InterPro" id="IPR036259">
    <property type="entry name" value="MFS_trans_sf"/>
</dbReference>
<dbReference type="OrthoDB" id="9764596at2"/>
<comment type="similarity">
    <text evidence="1">Belongs to the sodium:galactoside symporter (TC 2.A.2) family.</text>
</comment>
<dbReference type="EMBL" id="QFLI01000008">
    <property type="protein sequence ID" value="PXX98053.1"/>
    <property type="molecule type" value="Genomic_DNA"/>
</dbReference>
<evidence type="ECO:0000313" key="4">
    <source>
        <dbReference type="Proteomes" id="UP000248079"/>
    </source>
</evidence>
<comment type="caution">
    <text evidence="3">The sequence shown here is derived from an EMBL/GenBank/DDBJ whole genome shotgun (WGS) entry which is preliminary data.</text>
</comment>
<dbReference type="SUPFAM" id="SSF103473">
    <property type="entry name" value="MFS general substrate transporter"/>
    <property type="match status" value="1"/>
</dbReference>
<dbReference type="InterPro" id="IPR001927">
    <property type="entry name" value="Na/Gal_symport"/>
</dbReference>
<dbReference type="PANTHER" id="PTHR11328:SF24">
    <property type="entry name" value="MAJOR FACILITATOR SUPERFAMILY (MFS) PROFILE DOMAIN-CONTAINING PROTEIN"/>
    <property type="match status" value="1"/>
</dbReference>
<gene>
    <name evidence="3" type="ORF">DF185_17130</name>
</gene>
<protein>
    <submittedName>
        <fullName evidence="3">MFS transporter</fullName>
    </submittedName>
</protein>
<accession>A0A2V3ZY60</accession>
<dbReference type="Proteomes" id="UP000248079">
    <property type="component" value="Unassembled WGS sequence"/>
</dbReference>
<name>A0A2V3ZY60_9BACT</name>
<keyword evidence="2" id="KW-1133">Transmembrane helix</keyword>
<feature type="transmembrane region" description="Helical" evidence="2">
    <location>
        <begin position="233"/>
        <end position="258"/>
    </location>
</feature>
<dbReference type="Gene3D" id="1.20.1250.20">
    <property type="entry name" value="MFS general substrate transporter like domains"/>
    <property type="match status" value="1"/>
</dbReference>
<dbReference type="GO" id="GO:0005886">
    <property type="term" value="C:plasma membrane"/>
    <property type="evidence" value="ECO:0007669"/>
    <property type="project" value="TreeGrafter"/>
</dbReference>
<feature type="transmembrane region" description="Helical" evidence="2">
    <location>
        <begin position="183"/>
        <end position="203"/>
    </location>
</feature>
<sequence length="450" mass="50359">MNKADAKLSLKEKIGYSLGDTASHFVWDMVGFWILIFYTDTFGISAAAAGTIMLIARFWDMISDPVMGIIADRTTTRWGKFRPYILWMAVPYSVLAVLTFTTPNLGPTGKVIYAGTTYFLLMTVFTAINLPYSSLGAVMTSDSYERAGLNSYRFIFAFIGQFIVSGTALSLALYFGGGDTAKGYQYTLMLFGGISLILFLITFKTTKERVQPPKDQKENLKEDIRNLFKNKPWVILFLVGIISFIMFAMQNLSIAYYFKYYIGNEENVQLFNVIGTVALIVAIPFSKPLAQKFGKRNVFLASSLLSGFFFICLYIPSSDNLFLIYTFNIFAKIAYAPAVPLLWTMLADTADYSEWKSGRRATGLVFSAATFAQKAGWGVGGALAGWLLAVFQFTPNVEQTETAITGIKLMISVFPGILYMSCAILLYYYTIDHETCERMKRDLDARRLNG</sequence>
<feature type="transmembrane region" description="Helical" evidence="2">
    <location>
        <begin position="364"/>
        <end position="389"/>
    </location>
</feature>
<keyword evidence="2" id="KW-0472">Membrane</keyword>
<evidence type="ECO:0000313" key="3">
    <source>
        <dbReference type="EMBL" id="PXX98053.1"/>
    </source>
</evidence>
<feature type="transmembrane region" description="Helical" evidence="2">
    <location>
        <begin position="111"/>
        <end position="133"/>
    </location>
</feature>
<organism evidence="3 4">
    <name type="scientific">Marinifilum breve</name>
    <dbReference type="NCBI Taxonomy" id="2184082"/>
    <lineage>
        <taxon>Bacteria</taxon>
        <taxon>Pseudomonadati</taxon>
        <taxon>Bacteroidota</taxon>
        <taxon>Bacteroidia</taxon>
        <taxon>Marinilabiliales</taxon>
        <taxon>Marinifilaceae</taxon>
    </lineage>
</organism>
<dbReference type="NCBIfam" id="TIGR00792">
    <property type="entry name" value="gph"/>
    <property type="match status" value="1"/>
</dbReference>
<feature type="transmembrane region" description="Helical" evidence="2">
    <location>
        <begin position="84"/>
        <end position="105"/>
    </location>
</feature>
<feature type="transmembrane region" description="Helical" evidence="2">
    <location>
        <begin position="322"/>
        <end position="343"/>
    </location>
</feature>
<dbReference type="AlphaFoldDB" id="A0A2V3ZY60"/>
<dbReference type="RefSeq" id="WP_110361983.1">
    <property type="nucleotide sequence ID" value="NZ_QFLI01000008.1"/>
</dbReference>
<reference evidence="3 4" key="1">
    <citation type="submission" date="2018-05" db="EMBL/GenBank/DDBJ databases">
        <title>Marinifilum breve JC075T sp. nov., a marine bacterium isolated from Yongle Blue Hole in the South China Sea.</title>
        <authorList>
            <person name="Fu T."/>
        </authorList>
    </citation>
    <scope>NUCLEOTIDE SEQUENCE [LARGE SCALE GENOMIC DNA]</scope>
    <source>
        <strain evidence="3 4">JC075</strain>
    </source>
</reference>
<keyword evidence="4" id="KW-1185">Reference proteome</keyword>
<proteinExistence type="inferred from homology"/>
<evidence type="ECO:0000256" key="1">
    <source>
        <dbReference type="ARBA" id="ARBA00009617"/>
    </source>
</evidence>
<keyword evidence="2" id="KW-0812">Transmembrane</keyword>
<dbReference type="PANTHER" id="PTHR11328">
    <property type="entry name" value="MAJOR FACILITATOR SUPERFAMILY DOMAIN-CONTAINING PROTEIN"/>
    <property type="match status" value="1"/>
</dbReference>
<dbReference type="GO" id="GO:0006814">
    <property type="term" value="P:sodium ion transport"/>
    <property type="evidence" value="ECO:0007669"/>
    <property type="project" value="InterPro"/>
</dbReference>
<feature type="transmembrane region" description="Helical" evidence="2">
    <location>
        <begin position="298"/>
        <end position="316"/>
    </location>
</feature>
<dbReference type="GO" id="GO:0015293">
    <property type="term" value="F:symporter activity"/>
    <property type="evidence" value="ECO:0007669"/>
    <property type="project" value="InterPro"/>
</dbReference>
<evidence type="ECO:0000256" key="2">
    <source>
        <dbReference type="SAM" id="Phobius"/>
    </source>
</evidence>
<dbReference type="CDD" id="cd17332">
    <property type="entry name" value="MFS_MelB_like"/>
    <property type="match status" value="1"/>
</dbReference>
<feature type="transmembrane region" description="Helical" evidence="2">
    <location>
        <begin position="270"/>
        <end position="286"/>
    </location>
</feature>
<dbReference type="InterPro" id="IPR039672">
    <property type="entry name" value="MFS_2"/>
</dbReference>